<keyword evidence="8" id="KW-0862">Zinc</keyword>
<feature type="compositionally biased region" description="Polar residues" evidence="12">
    <location>
        <begin position="31"/>
        <end position="40"/>
    </location>
</feature>
<accession>A0ABT0TXT9</accession>
<evidence type="ECO:0000256" key="4">
    <source>
        <dbReference type="ARBA" id="ARBA00022670"/>
    </source>
</evidence>
<evidence type="ECO:0000256" key="2">
    <source>
        <dbReference type="ARBA" id="ARBA00004141"/>
    </source>
</evidence>
<organism evidence="15 16">
    <name type="scientific">Aporhodopirellula aestuarii</name>
    <dbReference type="NCBI Taxonomy" id="2950107"/>
    <lineage>
        <taxon>Bacteria</taxon>
        <taxon>Pseudomonadati</taxon>
        <taxon>Planctomycetota</taxon>
        <taxon>Planctomycetia</taxon>
        <taxon>Pirellulales</taxon>
        <taxon>Pirellulaceae</taxon>
        <taxon>Aporhodopirellula</taxon>
    </lineage>
</organism>
<keyword evidence="5 13" id="KW-0812">Transmembrane</keyword>
<dbReference type="RefSeq" id="WP_250927079.1">
    <property type="nucleotide sequence ID" value="NZ_JAMQBK010000008.1"/>
</dbReference>
<comment type="caution">
    <text evidence="15">The sequence shown here is derived from an EMBL/GenBank/DDBJ whole genome shotgun (WGS) entry which is preliminary data.</text>
</comment>
<keyword evidence="4 15" id="KW-0645">Protease</keyword>
<evidence type="ECO:0000256" key="1">
    <source>
        <dbReference type="ARBA" id="ARBA00001947"/>
    </source>
</evidence>
<dbReference type="PANTHER" id="PTHR39188">
    <property type="entry name" value="MEMBRANE-ASSOCIATED ZINC METALLOPROTEASE M50B"/>
    <property type="match status" value="1"/>
</dbReference>
<evidence type="ECO:0000256" key="9">
    <source>
        <dbReference type="ARBA" id="ARBA00022989"/>
    </source>
</evidence>
<feature type="transmembrane region" description="Helical" evidence="13">
    <location>
        <begin position="182"/>
        <end position="206"/>
    </location>
</feature>
<keyword evidence="11 13" id="KW-0472">Membrane</keyword>
<protein>
    <submittedName>
        <fullName evidence="15">Site-2 protease family protein</fullName>
    </submittedName>
</protein>
<evidence type="ECO:0000256" key="10">
    <source>
        <dbReference type="ARBA" id="ARBA00023049"/>
    </source>
</evidence>
<feature type="transmembrane region" description="Helical" evidence="13">
    <location>
        <begin position="357"/>
        <end position="379"/>
    </location>
</feature>
<comment type="subcellular location">
    <subcellularLocation>
        <location evidence="2">Membrane</location>
        <topology evidence="2">Multi-pass membrane protein</topology>
    </subcellularLocation>
</comment>
<comment type="cofactor">
    <cofactor evidence="1">
        <name>Zn(2+)</name>
        <dbReference type="ChEBI" id="CHEBI:29105"/>
    </cofactor>
</comment>
<evidence type="ECO:0000256" key="11">
    <source>
        <dbReference type="ARBA" id="ARBA00023136"/>
    </source>
</evidence>
<sequence>MNQHNEIRPVIRPTIRLRTQSEANGAAALTNVDSTPQDTAGNGGLSESADPFAVNDSGATIGIEGTPSSGREFYQSGSIWTPDDSRKSELVTAVRAIENKSTGGFTKFVVLLVSLAVFVAAGVAWWDPWIVSMLVVVLLFHEAGHYVAMRVFGYRNVKMFFIPFLGAAVSGRHFNISGWKKALVYLAGPVPGIIASLPLMIAGIALETDWMLELGGMGLLLNTLNLLPIMPLDGGWIMHLTVFSRSPILELVARMLGILAMFAFAIFTNSIFILFIAIPLVMSLPTNFRIAKLIRRLRDRPLPQPERDEIPDAAIHLLDHEIQSTPLAPTPTQNKAAMIVQMYESLIVKPPGIGATLAIWMVYGGAFLIAIFGGIGILIGRDFFQGGLFDDELFDATEHRVSLDVDDTQFQLGTEPIDGSYLAVARFNSAAELEAAKRSLRDDDLKKFTHARFGNVWLASIPKDPDKTDAEEEELFDDEFADDSDEEFQERMRRLFRPIDPAETWIAKIASDNAANKRHRAPDVAGLDEGVQQELPSPGGPVVDVISGLHHSSIQIRATAPDADAADQVLKNYFQMPRAGNERLYMPAWSPLDPPTPSQIQCRTVLKLLLDGITRDSAPDLFEQRQQIGKEQYEQFDADNYDPRQAAVFASRIRELQLRYTAEVLSGLEGEQAEVGRMYQRYQQDELAFQALVEQRSIEAQARIAAGEPAGSDAEDDADEEYPLLDDYLVDETNLLGFSDPTRRSHHFASHVSGSVLTPDDVLAEMAGDDDEMLIVPAISDDEDVRYLNLSIHRATDQTATISAIVAFLNQRGFHDFELLYATPTADFD</sequence>
<keyword evidence="7" id="KW-0378">Hydrolase</keyword>
<evidence type="ECO:0000256" key="13">
    <source>
        <dbReference type="SAM" id="Phobius"/>
    </source>
</evidence>
<dbReference type="EMBL" id="JAMQBK010000008">
    <property type="protein sequence ID" value="MCM2369412.1"/>
    <property type="molecule type" value="Genomic_DNA"/>
</dbReference>
<dbReference type="CDD" id="cd06160">
    <property type="entry name" value="S2P-M50_like_2"/>
    <property type="match status" value="1"/>
</dbReference>
<evidence type="ECO:0000256" key="12">
    <source>
        <dbReference type="SAM" id="MobiDB-lite"/>
    </source>
</evidence>
<name>A0ABT0TXT9_9BACT</name>
<keyword evidence="6" id="KW-0479">Metal-binding</keyword>
<evidence type="ECO:0000256" key="8">
    <source>
        <dbReference type="ARBA" id="ARBA00022833"/>
    </source>
</evidence>
<dbReference type="Pfam" id="PF02163">
    <property type="entry name" value="Peptidase_M50"/>
    <property type="match status" value="1"/>
</dbReference>
<evidence type="ECO:0000313" key="15">
    <source>
        <dbReference type="EMBL" id="MCM2369412.1"/>
    </source>
</evidence>
<feature type="domain" description="Peptidase M50" evidence="14">
    <location>
        <begin position="131"/>
        <end position="205"/>
    </location>
</feature>
<keyword evidence="9 13" id="KW-1133">Transmembrane helix</keyword>
<feature type="transmembrane region" description="Helical" evidence="13">
    <location>
        <begin position="255"/>
        <end position="278"/>
    </location>
</feature>
<comment type="similarity">
    <text evidence="3">Belongs to the peptidase M50B family.</text>
</comment>
<proteinExistence type="inferred from homology"/>
<reference evidence="15 16" key="1">
    <citation type="journal article" date="2022" name="Syst. Appl. Microbiol.">
        <title>Rhodopirellula aestuarii sp. nov., a novel member of the genus Rhodopirellula isolated from brackish sediments collected in the Tagus River estuary, Portugal.</title>
        <authorList>
            <person name="Vitorino I.R."/>
            <person name="Klimek D."/>
            <person name="Calusinska M."/>
            <person name="Lobo-da-Cunha A."/>
            <person name="Vasconcelos V."/>
            <person name="Lage O.M."/>
        </authorList>
    </citation>
    <scope>NUCLEOTIDE SEQUENCE [LARGE SCALE GENOMIC DNA]</scope>
    <source>
        <strain evidence="15 16">ICT_H3.1</strain>
    </source>
</reference>
<dbReference type="Proteomes" id="UP001202961">
    <property type="component" value="Unassembled WGS sequence"/>
</dbReference>
<evidence type="ECO:0000313" key="16">
    <source>
        <dbReference type="Proteomes" id="UP001202961"/>
    </source>
</evidence>
<feature type="transmembrane region" description="Helical" evidence="13">
    <location>
        <begin position="105"/>
        <end position="123"/>
    </location>
</feature>
<gene>
    <name evidence="15" type="ORF">NB063_02125</name>
</gene>
<dbReference type="GO" id="GO:0006508">
    <property type="term" value="P:proteolysis"/>
    <property type="evidence" value="ECO:0007669"/>
    <property type="project" value="UniProtKB-KW"/>
</dbReference>
<evidence type="ECO:0000256" key="5">
    <source>
        <dbReference type="ARBA" id="ARBA00022692"/>
    </source>
</evidence>
<feature type="transmembrane region" description="Helical" evidence="13">
    <location>
        <begin position="129"/>
        <end position="149"/>
    </location>
</feature>
<dbReference type="InterPro" id="IPR008915">
    <property type="entry name" value="Peptidase_M50"/>
</dbReference>
<evidence type="ECO:0000256" key="7">
    <source>
        <dbReference type="ARBA" id="ARBA00022801"/>
    </source>
</evidence>
<dbReference type="PANTHER" id="PTHR39188:SF3">
    <property type="entry name" value="STAGE IV SPORULATION PROTEIN FB"/>
    <property type="match status" value="1"/>
</dbReference>
<evidence type="ECO:0000259" key="14">
    <source>
        <dbReference type="Pfam" id="PF02163"/>
    </source>
</evidence>
<dbReference type="GO" id="GO:0008233">
    <property type="term" value="F:peptidase activity"/>
    <property type="evidence" value="ECO:0007669"/>
    <property type="project" value="UniProtKB-KW"/>
</dbReference>
<keyword evidence="16" id="KW-1185">Reference proteome</keyword>
<keyword evidence="10" id="KW-0482">Metalloprotease</keyword>
<evidence type="ECO:0000256" key="6">
    <source>
        <dbReference type="ARBA" id="ARBA00022723"/>
    </source>
</evidence>
<evidence type="ECO:0000256" key="3">
    <source>
        <dbReference type="ARBA" id="ARBA00007931"/>
    </source>
</evidence>
<feature type="region of interest" description="Disordered" evidence="12">
    <location>
        <begin position="26"/>
        <end position="51"/>
    </location>
</feature>